<keyword evidence="3" id="KW-1185">Reference proteome</keyword>
<sequence>MVSGSEAGAQAWSQSGLLYLGFQDLCAQASCLATGLCRVCEFMRLALGKMPKDNGPKLQAELVPPREIPTDLELKAVCAVFGVFASPKPGQAPQWDAGQQTTQTVVIAAAALEGESESESMRRDRSPGALRWDWRSAG</sequence>
<reference evidence="3" key="2">
    <citation type="journal article" date="2013" name="Nat. Commun.">
        <title>Genome of the Chinese tree shrew.</title>
        <authorList>
            <person name="Fan Y."/>
            <person name="Huang Z.Y."/>
            <person name="Cao C.C."/>
            <person name="Chen C.S."/>
            <person name="Chen Y.X."/>
            <person name="Fan D.D."/>
            <person name="He J."/>
            <person name="Hou H.L."/>
            <person name="Hu L."/>
            <person name="Hu X.T."/>
            <person name="Jiang X.T."/>
            <person name="Lai R."/>
            <person name="Lang Y.S."/>
            <person name="Liang B."/>
            <person name="Liao S.G."/>
            <person name="Mu D."/>
            <person name="Ma Y.Y."/>
            <person name="Niu Y.Y."/>
            <person name="Sun X.Q."/>
            <person name="Xia J.Q."/>
            <person name="Xiao J."/>
            <person name="Xiong Z.Q."/>
            <person name="Xu L."/>
            <person name="Yang L."/>
            <person name="Zhang Y."/>
            <person name="Zhao W."/>
            <person name="Zhao X.D."/>
            <person name="Zheng Y.T."/>
            <person name="Zhou J.M."/>
            <person name="Zhu Y.B."/>
            <person name="Zhang G.J."/>
            <person name="Wang J."/>
            <person name="Yao Y.G."/>
        </authorList>
    </citation>
    <scope>NUCLEOTIDE SEQUENCE [LARGE SCALE GENOMIC DNA]</scope>
</reference>
<dbReference type="AlphaFoldDB" id="L9KXU1"/>
<name>L9KXU1_TUPCH</name>
<reference evidence="3" key="1">
    <citation type="submission" date="2012-07" db="EMBL/GenBank/DDBJ databases">
        <title>Genome of the Chinese tree shrew, a rising model animal genetically related to primates.</title>
        <authorList>
            <person name="Zhang G."/>
            <person name="Fan Y."/>
            <person name="Yao Y."/>
            <person name="Huang Z."/>
        </authorList>
    </citation>
    <scope>NUCLEOTIDE SEQUENCE [LARGE SCALE GENOMIC DNA]</scope>
</reference>
<gene>
    <name evidence="2" type="ORF">TREES_T100011907</name>
</gene>
<proteinExistence type="predicted"/>
<protein>
    <submittedName>
        <fullName evidence="2">Uncharacterized protein</fullName>
    </submittedName>
</protein>
<evidence type="ECO:0000256" key="1">
    <source>
        <dbReference type="SAM" id="MobiDB-lite"/>
    </source>
</evidence>
<evidence type="ECO:0000313" key="3">
    <source>
        <dbReference type="Proteomes" id="UP000011518"/>
    </source>
</evidence>
<dbReference type="EMBL" id="KB320665">
    <property type="protein sequence ID" value="ELW65967.1"/>
    <property type="molecule type" value="Genomic_DNA"/>
</dbReference>
<dbReference type="InParanoid" id="L9KXU1"/>
<feature type="region of interest" description="Disordered" evidence="1">
    <location>
        <begin position="114"/>
        <end position="138"/>
    </location>
</feature>
<evidence type="ECO:0000313" key="2">
    <source>
        <dbReference type="EMBL" id="ELW65967.1"/>
    </source>
</evidence>
<organism evidence="2 3">
    <name type="scientific">Tupaia chinensis</name>
    <name type="common">Chinese tree shrew</name>
    <name type="synonym">Tupaia belangeri chinensis</name>
    <dbReference type="NCBI Taxonomy" id="246437"/>
    <lineage>
        <taxon>Eukaryota</taxon>
        <taxon>Metazoa</taxon>
        <taxon>Chordata</taxon>
        <taxon>Craniata</taxon>
        <taxon>Vertebrata</taxon>
        <taxon>Euteleostomi</taxon>
        <taxon>Mammalia</taxon>
        <taxon>Eutheria</taxon>
        <taxon>Euarchontoglires</taxon>
        <taxon>Scandentia</taxon>
        <taxon>Tupaiidae</taxon>
        <taxon>Tupaia</taxon>
    </lineage>
</organism>
<accession>L9KXU1</accession>
<dbReference type="Proteomes" id="UP000011518">
    <property type="component" value="Unassembled WGS sequence"/>
</dbReference>